<dbReference type="OrthoDB" id="277094at2"/>
<accession>A0A5B9W199</accession>
<organism evidence="1 2">
    <name type="scientific">Aquisphaera giovannonii</name>
    <dbReference type="NCBI Taxonomy" id="406548"/>
    <lineage>
        <taxon>Bacteria</taxon>
        <taxon>Pseudomonadati</taxon>
        <taxon>Planctomycetota</taxon>
        <taxon>Planctomycetia</taxon>
        <taxon>Isosphaerales</taxon>
        <taxon>Isosphaeraceae</taxon>
        <taxon>Aquisphaera</taxon>
    </lineage>
</organism>
<name>A0A5B9W199_9BACT</name>
<protein>
    <submittedName>
        <fullName evidence="1">Uncharacterized protein</fullName>
    </submittedName>
</protein>
<evidence type="ECO:0000313" key="1">
    <source>
        <dbReference type="EMBL" id="QEH34049.1"/>
    </source>
</evidence>
<dbReference type="Proteomes" id="UP000324233">
    <property type="component" value="Chromosome"/>
</dbReference>
<dbReference type="RefSeq" id="WP_148594028.1">
    <property type="nucleotide sequence ID" value="NZ_CP042997.1"/>
</dbReference>
<gene>
    <name evidence="1" type="ORF">OJF2_25820</name>
</gene>
<dbReference type="KEGG" id="agv:OJF2_25820"/>
<reference evidence="1 2" key="1">
    <citation type="submission" date="2019-08" db="EMBL/GenBank/DDBJ databases">
        <title>Deep-cultivation of Planctomycetes and their phenomic and genomic characterization uncovers novel biology.</title>
        <authorList>
            <person name="Wiegand S."/>
            <person name="Jogler M."/>
            <person name="Boedeker C."/>
            <person name="Pinto D."/>
            <person name="Vollmers J."/>
            <person name="Rivas-Marin E."/>
            <person name="Kohn T."/>
            <person name="Peeters S.H."/>
            <person name="Heuer A."/>
            <person name="Rast P."/>
            <person name="Oberbeckmann S."/>
            <person name="Bunk B."/>
            <person name="Jeske O."/>
            <person name="Meyerdierks A."/>
            <person name="Storesund J.E."/>
            <person name="Kallscheuer N."/>
            <person name="Luecker S."/>
            <person name="Lage O.M."/>
            <person name="Pohl T."/>
            <person name="Merkel B.J."/>
            <person name="Hornburger P."/>
            <person name="Mueller R.-W."/>
            <person name="Bruemmer F."/>
            <person name="Labrenz M."/>
            <person name="Spormann A.M."/>
            <person name="Op den Camp H."/>
            <person name="Overmann J."/>
            <person name="Amann R."/>
            <person name="Jetten M.S.M."/>
            <person name="Mascher T."/>
            <person name="Medema M.H."/>
            <person name="Devos D.P."/>
            <person name="Kaster A.-K."/>
            <person name="Ovreas L."/>
            <person name="Rohde M."/>
            <person name="Galperin M.Y."/>
            <person name="Jogler C."/>
        </authorList>
    </citation>
    <scope>NUCLEOTIDE SEQUENCE [LARGE SCALE GENOMIC DNA]</scope>
    <source>
        <strain evidence="1 2">OJF2</strain>
    </source>
</reference>
<proteinExistence type="predicted"/>
<sequence>MARCDEGYRCEVCGRDVESIRESDLYLRYVLGEVEPESLHRLPERHILCNPVLAQFIAAPGFPAVSVDGPFARDELDPEFVAREEARVTAGYLRLDEVVRLGLPIVEYPLAGPAGREAAECSPGPAGR</sequence>
<dbReference type="AlphaFoldDB" id="A0A5B9W199"/>
<keyword evidence="2" id="KW-1185">Reference proteome</keyword>
<evidence type="ECO:0000313" key="2">
    <source>
        <dbReference type="Proteomes" id="UP000324233"/>
    </source>
</evidence>
<dbReference type="EMBL" id="CP042997">
    <property type="protein sequence ID" value="QEH34049.1"/>
    <property type="molecule type" value="Genomic_DNA"/>
</dbReference>